<feature type="region of interest" description="Disordered" evidence="1">
    <location>
        <begin position="317"/>
        <end position="341"/>
    </location>
</feature>
<dbReference type="InParanoid" id="A0A251SK24"/>
<protein>
    <submittedName>
        <fullName evidence="3">Uncharacterized membrane protein</fullName>
    </submittedName>
</protein>
<feature type="transmembrane region" description="Helical" evidence="2">
    <location>
        <begin position="33"/>
        <end position="54"/>
    </location>
</feature>
<keyword evidence="2" id="KW-1133">Transmembrane helix</keyword>
<dbReference type="Proteomes" id="UP000215914">
    <property type="component" value="Chromosome 14"/>
</dbReference>
<feature type="transmembrane region" description="Helical" evidence="2">
    <location>
        <begin position="238"/>
        <end position="264"/>
    </location>
</feature>
<dbReference type="EMBL" id="CM007903">
    <property type="protein sequence ID" value="OTF98968.1"/>
    <property type="molecule type" value="Genomic_DNA"/>
</dbReference>
<feature type="region of interest" description="Disordered" evidence="1">
    <location>
        <begin position="533"/>
        <end position="556"/>
    </location>
</feature>
<feature type="transmembrane region" description="Helical" evidence="2">
    <location>
        <begin position="276"/>
        <end position="292"/>
    </location>
</feature>
<dbReference type="EMBL" id="MNCJ02000329">
    <property type="protein sequence ID" value="KAF5770040.1"/>
    <property type="molecule type" value="Genomic_DNA"/>
</dbReference>
<keyword evidence="5" id="KW-1185">Reference proteome</keyword>
<evidence type="ECO:0000313" key="3">
    <source>
        <dbReference type="EMBL" id="KAF5770040.1"/>
    </source>
</evidence>
<feature type="transmembrane region" description="Helical" evidence="2">
    <location>
        <begin position="180"/>
        <end position="206"/>
    </location>
</feature>
<dbReference type="OMA" id="DVKNECY"/>
<keyword evidence="2" id="KW-0812">Transmembrane</keyword>
<dbReference type="PANTHER" id="PTHR31133:SF3">
    <property type="entry name" value="TRANSMEMBRANE PROTEIN"/>
    <property type="match status" value="1"/>
</dbReference>
<organism evidence="4 5">
    <name type="scientific">Helianthus annuus</name>
    <name type="common">Common sunflower</name>
    <dbReference type="NCBI Taxonomy" id="4232"/>
    <lineage>
        <taxon>Eukaryota</taxon>
        <taxon>Viridiplantae</taxon>
        <taxon>Streptophyta</taxon>
        <taxon>Embryophyta</taxon>
        <taxon>Tracheophyta</taxon>
        <taxon>Spermatophyta</taxon>
        <taxon>Magnoliopsida</taxon>
        <taxon>eudicotyledons</taxon>
        <taxon>Gunneridae</taxon>
        <taxon>Pentapetalae</taxon>
        <taxon>asterids</taxon>
        <taxon>campanulids</taxon>
        <taxon>Asterales</taxon>
        <taxon>Asteraceae</taxon>
        <taxon>Asteroideae</taxon>
        <taxon>Heliantheae alliance</taxon>
        <taxon>Heliantheae</taxon>
        <taxon>Helianthus</taxon>
    </lineage>
</organism>
<feature type="compositionally biased region" description="Low complexity" evidence="1">
    <location>
        <begin position="321"/>
        <end position="333"/>
    </location>
</feature>
<dbReference type="FunCoup" id="A0A251SK24">
    <property type="interactions" value="3783"/>
</dbReference>
<accession>A0A251SK24</accession>
<evidence type="ECO:0000313" key="5">
    <source>
        <dbReference type="Proteomes" id="UP000215914"/>
    </source>
</evidence>
<evidence type="ECO:0000313" key="4">
    <source>
        <dbReference type="EMBL" id="OTF98968.1"/>
    </source>
</evidence>
<dbReference type="AlphaFoldDB" id="A0A251SK24"/>
<dbReference type="PANTHER" id="PTHR31133">
    <property type="entry name" value="MEMBRANE PROTEIN"/>
    <property type="match status" value="1"/>
</dbReference>
<dbReference type="InterPro" id="IPR040229">
    <property type="entry name" value="At3g27390-like"/>
</dbReference>
<sequence>MNLPRRILVLLWNFICFLPLFIGLLIFGVLKGLIIGPIVFVILTVGNSAIVLGLWPAHAVWAYFCLFSTKQLWVVTKLLLFILVTPPLAVWPVFAVLVSIAGSILYGLIGPLFGTLKAVGEGRTNKFLHCFTDGTWDTIKGSLIFVRDLKDVCLYSYFSVTNDLRKQEPPPEGKIEIRALYVLMALFVGLIGFAFDFPMMTVIAALKIPYMLLRGWQRLFQDCIGREGPFLESICVPFAGLAILLWPFVVVGAMLASMLAGIILGFYAGVVAYQESSVYLGLCYMVAILSIFDEYGNDVLDMPEGSCIPRPRYRRNAGLQSSSSTPSVSRPPSFKNPLSRSSSFTTPMIELKPLVFLNSLFEECRRQGEYMVLEGFISVKEIDDAKSGKAAGRVISIGLPAYCLFQTLLRSAKADSAGILLEDNVTELNTANRPKDMFYDWFLNPLLVMKDQIKVQNLTDLEAEYLGKLVLLGGDVEKLRNSNIGPPPESERRRAEFDALARRLQGITKSISRYPTYRRRFENSMKAISEELDRRNTSGHQLLSGPGPESTLFSNV</sequence>
<evidence type="ECO:0000256" key="2">
    <source>
        <dbReference type="SAM" id="Phobius"/>
    </source>
</evidence>
<feature type="transmembrane region" description="Helical" evidence="2">
    <location>
        <begin position="61"/>
        <end position="83"/>
    </location>
</feature>
<feature type="transmembrane region" description="Helical" evidence="2">
    <location>
        <begin position="89"/>
        <end position="109"/>
    </location>
</feature>
<reference evidence="3 5" key="1">
    <citation type="journal article" date="2017" name="Nature">
        <title>The sunflower genome provides insights into oil metabolism, flowering and Asterid evolution.</title>
        <authorList>
            <person name="Badouin H."/>
            <person name="Gouzy J."/>
            <person name="Grassa C.J."/>
            <person name="Murat F."/>
            <person name="Staton S.E."/>
            <person name="Cottret L."/>
            <person name="Lelandais-Briere C."/>
            <person name="Owens G.L."/>
            <person name="Carrere S."/>
            <person name="Mayjonade B."/>
            <person name="Legrand L."/>
            <person name="Gill N."/>
            <person name="Kane N.C."/>
            <person name="Bowers J.E."/>
            <person name="Hubner S."/>
            <person name="Bellec A."/>
            <person name="Berard A."/>
            <person name="Berges H."/>
            <person name="Blanchet N."/>
            <person name="Boniface M.C."/>
            <person name="Brunel D."/>
            <person name="Catrice O."/>
            <person name="Chaidir N."/>
            <person name="Claudel C."/>
            <person name="Donnadieu C."/>
            <person name="Faraut T."/>
            <person name="Fievet G."/>
            <person name="Helmstetter N."/>
            <person name="King M."/>
            <person name="Knapp S.J."/>
            <person name="Lai Z."/>
            <person name="Le Paslier M.C."/>
            <person name="Lippi Y."/>
            <person name="Lorenzon L."/>
            <person name="Mandel J.R."/>
            <person name="Marage G."/>
            <person name="Marchand G."/>
            <person name="Marquand E."/>
            <person name="Bret-Mestries E."/>
            <person name="Morien E."/>
            <person name="Nambeesan S."/>
            <person name="Nguyen T."/>
            <person name="Pegot-Espagnet P."/>
            <person name="Pouilly N."/>
            <person name="Raftis F."/>
            <person name="Sallet E."/>
            <person name="Schiex T."/>
            <person name="Thomas J."/>
            <person name="Vandecasteele C."/>
            <person name="Vares D."/>
            <person name="Vear F."/>
            <person name="Vautrin S."/>
            <person name="Crespi M."/>
            <person name="Mangin B."/>
            <person name="Burke J.M."/>
            <person name="Salse J."/>
            <person name="Munos S."/>
            <person name="Vincourt P."/>
            <person name="Rieseberg L.H."/>
            <person name="Langlade N.B."/>
        </authorList>
    </citation>
    <scope>NUCLEOTIDE SEQUENCE [LARGE SCALE GENOMIC DNA]</scope>
    <source>
        <strain evidence="5">cv. SF193</strain>
        <tissue evidence="3">Leaves</tissue>
    </source>
</reference>
<feature type="transmembrane region" description="Helical" evidence="2">
    <location>
        <begin position="7"/>
        <end position="27"/>
    </location>
</feature>
<keyword evidence="2" id="KW-0472">Membrane</keyword>
<proteinExistence type="predicted"/>
<reference evidence="3" key="3">
    <citation type="submission" date="2020-06" db="EMBL/GenBank/DDBJ databases">
        <title>Helianthus annuus Genome sequencing and assembly Release 2.</title>
        <authorList>
            <person name="Gouzy J."/>
            <person name="Langlade N."/>
            <person name="Munos S."/>
        </authorList>
    </citation>
    <scope>NUCLEOTIDE SEQUENCE</scope>
    <source>
        <tissue evidence="3">Leaves</tissue>
    </source>
</reference>
<dbReference type="Gramene" id="mRNA:HanXRQr2_Chr14g0655061">
    <property type="protein sequence ID" value="mRNA:HanXRQr2_Chr14g0655061"/>
    <property type="gene ID" value="HanXRQr2_Chr14g0655061"/>
</dbReference>
<name>A0A251SK24_HELAN</name>
<gene>
    <name evidence="4" type="ORF">HannXRQ_Chr14g0451441</name>
    <name evidence="3" type="ORF">HanXRQr2_Chr14g0655061</name>
</gene>
<reference evidence="4" key="2">
    <citation type="submission" date="2017-02" db="EMBL/GenBank/DDBJ databases">
        <title>Sunflower complete genome.</title>
        <authorList>
            <person name="Langlade N."/>
            <person name="Munos S."/>
        </authorList>
    </citation>
    <scope>NUCLEOTIDE SEQUENCE [LARGE SCALE GENOMIC DNA]</scope>
    <source>
        <tissue evidence="4">Leaves</tissue>
    </source>
</reference>
<dbReference type="OrthoDB" id="1906116at2759"/>
<evidence type="ECO:0000256" key="1">
    <source>
        <dbReference type="SAM" id="MobiDB-lite"/>
    </source>
</evidence>